<name>A0A329D8L4_9BURK</name>
<proteinExistence type="predicted"/>
<gene>
    <name evidence="1" type="ORF">BX591_101285</name>
</gene>
<evidence type="ECO:0000313" key="2">
    <source>
        <dbReference type="Proteomes" id="UP000248918"/>
    </source>
</evidence>
<sequence length="149" mass="15622">MNVAGRMKAFGAALLSVLGGNPHVKPDAVAVGDAPAAWVHYAELVARRLHAALDSADSAACRLRASLEQRAADGAPEPELPVLRLKTWLDARGRIARVECAPRCLPEVEADLRLAVVGKGIGKAPPRGMIQPIVVHVCAQAEVNRSAGS</sequence>
<comment type="caution">
    <text evidence="1">The sequence shown here is derived from an EMBL/GenBank/DDBJ whole genome shotgun (WGS) entry which is preliminary data.</text>
</comment>
<evidence type="ECO:0000313" key="1">
    <source>
        <dbReference type="EMBL" id="RAS38955.1"/>
    </source>
</evidence>
<dbReference type="AlphaFoldDB" id="A0A329D8L4"/>
<dbReference type="OrthoDB" id="8854146at2"/>
<dbReference type="RefSeq" id="WP_111928962.1">
    <property type="nucleotide sequence ID" value="NZ_CADFFP010000004.1"/>
</dbReference>
<accession>A0A329D8L4</accession>
<reference evidence="1 2" key="1">
    <citation type="submission" date="2018-06" db="EMBL/GenBank/DDBJ databases">
        <title>Genomic Encyclopedia of Type Strains, Phase III (KMG-III): the genomes of soil and plant-associated and newly described type strains.</title>
        <authorList>
            <person name="Whitman W."/>
        </authorList>
    </citation>
    <scope>NUCLEOTIDE SEQUENCE [LARGE SCALE GENOMIC DNA]</scope>
    <source>
        <strain evidence="1 2">LMG 23644</strain>
    </source>
</reference>
<protein>
    <submittedName>
        <fullName evidence="1">Uncharacterized protein</fullName>
    </submittedName>
</protein>
<dbReference type="Proteomes" id="UP000248918">
    <property type="component" value="Unassembled WGS sequence"/>
</dbReference>
<organism evidence="1 2">
    <name type="scientific">Paraburkholderia bryophila</name>
    <dbReference type="NCBI Taxonomy" id="420952"/>
    <lineage>
        <taxon>Bacteria</taxon>
        <taxon>Pseudomonadati</taxon>
        <taxon>Pseudomonadota</taxon>
        <taxon>Betaproteobacteria</taxon>
        <taxon>Burkholderiales</taxon>
        <taxon>Burkholderiaceae</taxon>
        <taxon>Paraburkholderia</taxon>
    </lineage>
</organism>
<dbReference type="EMBL" id="QLTK01000001">
    <property type="protein sequence ID" value="RAS38955.1"/>
    <property type="molecule type" value="Genomic_DNA"/>
</dbReference>